<dbReference type="KEGG" id="smon:AWR27_17520"/>
<protein>
    <recommendedName>
        <fullName evidence="3">Cell division protein FtsQ</fullName>
    </recommendedName>
</protein>
<evidence type="ECO:0008006" key="3">
    <source>
        <dbReference type="Google" id="ProtNLM"/>
    </source>
</evidence>
<proteinExistence type="predicted"/>
<sequence>MFSTFKSTKKWLIVAVSLLGLFGLIAFTEIQHGQKHVRSVIIRLNQVDGHNFLTRRDVTGYLTNEGADPVVGKDYADINFRQLETRLLRHGLVKNCQISRDLTGNLLVSIDQPRPLARLLTAGEAMHTVSGVYVSEDGRLFPISMNYSARVPILTGPYFATNRSLGNERNRPLLDLLKRIHDDPFWRAQITELSVDRQGEVTMWPQLGKHQIELGPPTDLDAKFKKLKLVYTDVLPAKGWDRYSRVNVQYRNQIVCE</sequence>
<accession>A0A1P9X4Q1</accession>
<dbReference type="RefSeq" id="WP_077134054.1">
    <property type="nucleotide sequence ID" value="NZ_CP014263.1"/>
</dbReference>
<dbReference type="EMBL" id="CP014263">
    <property type="protein sequence ID" value="AQG82553.1"/>
    <property type="molecule type" value="Genomic_DNA"/>
</dbReference>
<gene>
    <name evidence="1" type="ORF">AWR27_17520</name>
</gene>
<name>A0A1P9X4Q1_9BACT</name>
<dbReference type="OrthoDB" id="1466667at2"/>
<dbReference type="AlphaFoldDB" id="A0A1P9X4Q1"/>
<reference evidence="1 2" key="1">
    <citation type="submission" date="2016-01" db="EMBL/GenBank/DDBJ databases">
        <authorList>
            <person name="Oliw E.H."/>
        </authorList>
    </citation>
    <scope>NUCLEOTIDE SEQUENCE [LARGE SCALE GENOMIC DNA]</scope>
    <source>
        <strain evidence="1 2">DY10</strain>
    </source>
</reference>
<evidence type="ECO:0000313" key="2">
    <source>
        <dbReference type="Proteomes" id="UP000187941"/>
    </source>
</evidence>
<evidence type="ECO:0000313" key="1">
    <source>
        <dbReference type="EMBL" id="AQG82553.1"/>
    </source>
</evidence>
<dbReference type="STRING" id="1178516.AWR27_17520"/>
<organism evidence="1 2">
    <name type="scientific">Spirosoma montaniterrae</name>
    <dbReference type="NCBI Taxonomy" id="1178516"/>
    <lineage>
        <taxon>Bacteria</taxon>
        <taxon>Pseudomonadati</taxon>
        <taxon>Bacteroidota</taxon>
        <taxon>Cytophagia</taxon>
        <taxon>Cytophagales</taxon>
        <taxon>Cytophagaceae</taxon>
        <taxon>Spirosoma</taxon>
    </lineage>
</organism>
<keyword evidence="2" id="KW-1185">Reference proteome</keyword>
<dbReference type="Proteomes" id="UP000187941">
    <property type="component" value="Chromosome"/>
</dbReference>